<sequence length="74" mass="7820">MVPRLCNGIVYRVIITDLNSTDGHEEGLPLLASSSADTFPIEGTYFPATAGPTTNSCWRDVIALSAIGHELGAD</sequence>
<dbReference type="AlphaFoldDB" id="A0A0P1B2X9"/>
<evidence type="ECO:0000313" key="2">
    <source>
        <dbReference type="Proteomes" id="UP000054928"/>
    </source>
</evidence>
<accession>A0A0P1B2X9</accession>
<protein>
    <submittedName>
        <fullName evidence="1">Uncharacterized protein</fullName>
    </submittedName>
</protein>
<name>A0A0P1B2X9_PLAHL</name>
<evidence type="ECO:0000313" key="1">
    <source>
        <dbReference type="EMBL" id="CEG47984.1"/>
    </source>
</evidence>
<dbReference type="Proteomes" id="UP000054928">
    <property type="component" value="Unassembled WGS sequence"/>
</dbReference>
<organism evidence="1 2">
    <name type="scientific">Plasmopara halstedii</name>
    <name type="common">Downy mildew of sunflower</name>
    <dbReference type="NCBI Taxonomy" id="4781"/>
    <lineage>
        <taxon>Eukaryota</taxon>
        <taxon>Sar</taxon>
        <taxon>Stramenopiles</taxon>
        <taxon>Oomycota</taxon>
        <taxon>Peronosporomycetes</taxon>
        <taxon>Peronosporales</taxon>
        <taxon>Peronosporaceae</taxon>
        <taxon>Plasmopara</taxon>
    </lineage>
</organism>
<keyword evidence="2" id="KW-1185">Reference proteome</keyword>
<dbReference type="RefSeq" id="XP_024584353.1">
    <property type="nucleotide sequence ID" value="XM_024719012.1"/>
</dbReference>
<dbReference type="GeneID" id="36400522"/>
<dbReference type="EMBL" id="CCYD01002887">
    <property type="protein sequence ID" value="CEG47984.1"/>
    <property type="molecule type" value="Genomic_DNA"/>
</dbReference>
<reference evidence="2" key="1">
    <citation type="submission" date="2014-09" db="EMBL/GenBank/DDBJ databases">
        <authorList>
            <person name="Sharma Rahul"/>
            <person name="Thines Marco"/>
        </authorList>
    </citation>
    <scope>NUCLEOTIDE SEQUENCE [LARGE SCALE GENOMIC DNA]</scope>
</reference>
<proteinExistence type="predicted"/>